<dbReference type="AlphaFoldDB" id="A0A1F6V3N0"/>
<dbReference type="Pfam" id="PF22807">
    <property type="entry name" value="TrAA12"/>
    <property type="match status" value="1"/>
</dbReference>
<evidence type="ECO:0000313" key="3">
    <source>
        <dbReference type="Proteomes" id="UP000178985"/>
    </source>
</evidence>
<dbReference type="Proteomes" id="UP000178985">
    <property type="component" value="Unassembled WGS sequence"/>
</dbReference>
<dbReference type="InterPro" id="IPR011041">
    <property type="entry name" value="Quinoprot_gluc/sorb_DH_b-prop"/>
</dbReference>
<reference evidence="2 3" key="1">
    <citation type="journal article" date="2016" name="Nat. Commun.">
        <title>Thousands of microbial genomes shed light on interconnected biogeochemical processes in an aquifer system.</title>
        <authorList>
            <person name="Anantharaman K."/>
            <person name="Brown C.T."/>
            <person name="Hug L.A."/>
            <person name="Sharon I."/>
            <person name="Castelle C.J."/>
            <person name="Probst A.J."/>
            <person name="Thomas B.C."/>
            <person name="Singh A."/>
            <person name="Wilkins M.J."/>
            <person name="Karaoz U."/>
            <person name="Brodie E.L."/>
            <person name="Williams K.H."/>
            <person name="Hubbard S.S."/>
            <person name="Banfield J.F."/>
        </authorList>
    </citation>
    <scope>NUCLEOTIDE SEQUENCE [LARGE SCALE GENOMIC DNA]</scope>
</reference>
<evidence type="ECO:0000259" key="1">
    <source>
        <dbReference type="Pfam" id="PF22807"/>
    </source>
</evidence>
<dbReference type="SUPFAM" id="SSF50952">
    <property type="entry name" value="Soluble quinoprotein glucose dehydrogenase"/>
    <property type="match status" value="1"/>
</dbReference>
<organism evidence="2 3">
    <name type="scientific">Candidatus Nomurabacteria bacterium RIFCSPHIGHO2_01_FULL_40_20</name>
    <dbReference type="NCBI Taxonomy" id="1801738"/>
    <lineage>
        <taxon>Bacteria</taxon>
        <taxon>Candidatus Nomuraibacteriota</taxon>
    </lineage>
</organism>
<feature type="domain" description="Pyrroloquinoline quinone-dependent pyranose dehydrogenase beta-propeller" evidence="1">
    <location>
        <begin position="56"/>
        <end position="409"/>
    </location>
</feature>
<sequence>MLNKKFLILILVLLALAFFGWQILQKKTGGIYIPIEERGDGDSKVVGGVVPGLSPPEGFQITFFAKDLPGARVMEFDPKGRMLVTQTKEGIISLLSDEDSDGLAEKKKTLISGLKNPHGMAWQCPSDGKTCFLYVALSDKLLRYDYDANLGAVSNETKLIDISYSSFDNHFTRSLLFLPPPDENILLISVGSSCNVCEEDDADQINGHAKILSYDLKTGKLEEYAKGLRNAVFMTLDPIFGKVFATEMGRDLLGDDIPPDEINIIEKGKNYGWPTCYGKNIHDDSFDKNTYIRNPCMEPFETPSFVDLQAHSAPLGLSFVPEEGWPPEYWYNLLVAYHGSWNRSVPTGYKIARIKLDAKGKYLGTEDFITGWLTRDNNKIGRPVDIKIFSGGTAFITDDLLGVVYKLSRTGNDL</sequence>
<gene>
    <name evidence="2" type="ORF">A2733_02735</name>
</gene>
<accession>A0A1F6V3N0</accession>
<dbReference type="PANTHER" id="PTHR33546">
    <property type="entry name" value="LARGE, MULTIFUNCTIONAL SECRETED PROTEIN-RELATED"/>
    <property type="match status" value="1"/>
</dbReference>
<dbReference type="Gene3D" id="2.120.10.30">
    <property type="entry name" value="TolB, C-terminal domain"/>
    <property type="match status" value="1"/>
</dbReference>
<dbReference type="EMBL" id="MFTO01000006">
    <property type="protein sequence ID" value="OGI64139.1"/>
    <property type="molecule type" value="Genomic_DNA"/>
</dbReference>
<proteinExistence type="predicted"/>
<dbReference type="PANTHER" id="PTHR33546:SF1">
    <property type="entry name" value="LARGE, MULTIFUNCTIONAL SECRETED PROTEIN"/>
    <property type="match status" value="1"/>
</dbReference>
<protein>
    <recommendedName>
        <fullName evidence="1">Pyrroloquinoline quinone-dependent pyranose dehydrogenase beta-propeller domain-containing protein</fullName>
    </recommendedName>
</protein>
<name>A0A1F6V3N0_9BACT</name>
<dbReference type="InterPro" id="IPR011042">
    <property type="entry name" value="6-blade_b-propeller_TolB-like"/>
</dbReference>
<dbReference type="InterPro" id="IPR054539">
    <property type="entry name" value="Beta-prop_PDH"/>
</dbReference>
<comment type="caution">
    <text evidence="2">The sequence shown here is derived from an EMBL/GenBank/DDBJ whole genome shotgun (WGS) entry which is preliminary data.</text>
</comment>
<evidence type="ECO:0000313" key="2">
    <source>
        <dbReference type="EMBL" id="OGI64139.1"/>
    </source>
</evidence>